<feature type="compositionally biased region" description="Polar residues" evidence="1">
    <location>
        <begin position="1"/>
        <end position="10"/>
    </location>
</feature>
<gene>
    <name evidence="3" type="ORF">DASB73_043380</name>
</gene>
<feature type="region of interest" description="Disordered" evidence="1">
    <location>
        <begin position="135"/>
        <end position="161"/>
    </location>
</feature>
<feature type="region of interest" description="Disordered" evidence="1">
    <location>
        <begin position="559"/>
        <end position="604"/>
    </location>
</feature>
<feature type="compositionally biased region" description="Polar residues" evidence="1">
    <location>
        <begin position="582"/>
        <end position="604"/>
    </location>
</feature>
<dbReference type="Pfam" id="PF02213">
    <property type="entry name" value="GYF"/>
    <property type="match status" value="1"/>
</dbReference>
<proteinExistence type="predicted"/>
<dbReference type="AlphaFoldDB" id="A0AAV5RPN6"/>
<feature type="domain" description="GYF" evidence="2">
    <location>
        <begin position="224"/>
        <end position="270"/>
    </location>
</feature>
<feature type="compositionally biased region" description="Polar residues" evidence="1">
    <location>
        <begin position="408"/>
        <end position="438"/>
    </location>
</feature>
<organism evidence="3 4">
    <name type="scientific">Starmerella bacillaris</name>
    <name type="common">Yeast</name>
    <name type="synonym">Candida zemplinina</name>
    <dbReference type="NCBI Taxonomy" id="1247836"/>
    <lineage>
        <taxon>Eukaryota</taxon>
        <taxon>Fungi</taxon>
        <taxon>Dikarya</taxon>
        <taxon>Ascomycota</taxon>
        <taxon>Saccharomycotina</taxon>
        <taxon>Dipodascomycetes</taxon>
        <taxon>Dipodascales</taxon>
        <taxon>Trichomonascaceae</taxon>
        <taxon>Starmerella</taxon>
    </lineage>
</organism>
<feature type="compositionally biased region" description="Polar residues" evidence="1">
    <location>
        <begin position="445"/>
        <end position="479"/>
    </location>
</feature>
<evidence type="ECO:0000259" key="2">
    <source>
        <dbReference type="PROSITE" id="PS50829"/>
    </source>
</evidence>
<feature type="compositionally biased region" description="Pro residues" evidence="1">
    <location>
        <begin position="534"/>
        <end position="543"/>
    </location>
</feature>
<dbReference type="EMBL" id="BTGC01000008">
    <property type="protein sequence ID" value="GMM53375.1"/>
    <property type="molecule type" value="Genomic_DNA"/>
</dbReference>
<sequence length="768" mass="82466">MSEKTNQSILFPNEHFDPSGESGTHRSRAQSPASRYDFMYTDAPKISTSSNPNNLVNGTVSSENRAPLMSFASNWQNTSRAGSVSSETALNAFGTQAFSRNGSIVSASGFSNSSAFNVFGQQNYGGLGQQSSFFNSETAPLTGHNAGLTSQTQSPLMKSQIPQVPQVPQVPQIPLGTQGLQGSQGPQIFPSQNSLSGVQTPSSLTPKIMTPVLDNQAIDSPPTSVQWVYIDFYGQLQGPFSGAQMSDWYTYLTNEILIKRAPDENFVTFGVLKIVTGSNNPFIVYISDSMWESALRMTKTPGGSEIGSPAPGIGLNTQNVSDQNSVTSSASIGSMSSLGTPGSASGGNMLGYKGLQSILKPQYNANAVSEAVGKVSISQIQSPVVSKTSMAAEIDNTTPAVAPIGTAPQIQNSSAGSGISNPKTAVSQETPLTSSGPTSPKDIKATQTPVQNAAMQNPQDTSDIQLQSKESGNSKQVQKQAAILPAPIPTVDPWKKPAPISTKLTIAQIKQQEQIEKSKKKTKAPEVAVKTQPISPPVAPPTLPVQGWAKPTVKAAKSMSEIQKEHKAQAQAQAQAQLKSPVKTSQQSIPNQSQTRWSDIAQEQTSKTVSGRFSVLEEDVKVKSGTNTARTTPRTQQRKANNTISVTAAANRARASDELIHWAKFSFKDLAKDVDQIELLRLFFSLPAGKNAKEFIAESIYSYSRSLDGRRFAQDFLDKKKIAEQSMKPGETWDDVLGRFNPKSEPQDPSFKVVTKKRSRTVARPEFL</sequence>
<keyword evidence="4" id="KW-1185">Reference proteome</keyword>
<comment type="caution">
    <text evidence="3">The sequence shown here is derived from an EMBL/GenBank/DDBJ whole genome shotgun (WGS) entry which is preliminary data.</text>
</comment>
<accession>A0AAV5RPN6</accession>
<evidence type="ECO:0000313" key="4">
    <source>
        <dbReference type="Proteomes" id="UP001362899"/>
    </source>
</evidence>
<feature type="region of interest" description="Disordered" evidence="1">
    <location>
        <begin position="401"/>
        <end position="480"/>
    </location>
</feature>
<dbReference type="InterPro" id="IPR035445">
    <property type="entry name" value="GYF-like_dom_sf"/>
</dbReference>
<feature type="compositionally biased region" description="Polar residues" evidence="1">
    <location>
        <begin position="147"/>
        <end position="157"/>
    </location>
</feature>
<feature type="region of interest" description="Disordered" evidence="1">
    <location>
        <begin position="1"/>
        <end position="34"/>
    </location>
</feature>
<evidence type="ECO:0000313" key="3">
    <source>
        <dbReference type="EMBL" id="GMM53375.1"/>
    </source>
</evidence>
<protein>
    <submittedName>
        <fullName evidence="3">Syh1 protein</fullName>
    </submittedName>
</protein>
<dbReference type="Gene3D" id="3.30.1490.40">
    <property type="match status" value="1"/>
</dbReference>
<evidence type="ECO:0000256" key="1">
    <source>
        <dbReference type="SAM" id="MobiDB-lite"/>
    </source>
</evidence>
<dbReference type="Proteomes" id="UP001362899">
    <property type="component" value="Unassembled WGS sequence"/>
</dbReference>
<dbReference type="SMART" id="SM00444">
    <property type="entry name" value="GYF"/>
    <property type="match status" value="1"/>
</dbReference>
<dbReference type="SUPFAM" id="SSF55277">
    <property type="entry name" value="GYF domain"/>
    <property type="match status" value="1"/>
</dbReference>
<dbReference type="InterPro" id="IPR003169">
    <property type="entry name" value="GYF"/>
</dbReference>
<feature type="region of interest" description="Disordered" evidence="1">
    <location>
        <begin position="516"/>
        <end position="546"/>
    </location>
</feature>
<reference evidence="3 4" key="1">
    <citation type="journal article" date="2023" name="Elife">
        <title>Identification of key yeast species and microbe-microbe interactions impacting larval growth of Drosophila in the wild.</title>
        <authorList>
            <person name="Mure A."/>
            <person name="Sugiura Y."/>
            <person name="Maeda R."/>
            <person name="Honda K."/>
            <person name="Sakurai N."/>
            <person name="Takahashi Y."/>
            <person name="Watada M."/>
            <person name="Katoh T."/>
            <person name="Gotoh A."/>
            <person name="Gotoh Y."/>
            <person name="Taniguchi I."/>
            <person name="Nakamura K."/>
            <person name="Hayashi T."/>
            <person name="Katayama T."/>
            <person name="Uemura T."/>
            <person name="Hattori Y."/>
        </authorList>
    </citation>
    <scope>NUCLEOTIDE SEQUENCE [LARGE SCALE GENOMIC DNA]</scope>
    <source>
        <strain evidence="3 4">SB-73</strain>
    </source>
</reference>
<dbReference type="PROSITE" id="PS50829">
    <property type="entry name" value="GYF"/>
    <property type="match status" value="1"/>
</dbReference>
<name>A0AAV5RPN6_STABA</name>